<protein>
    <submittedName>
        <fullName evidence="2">Uncharacterized protein</fullName>
    </submittedName>
</protein>
<accession>A0A7S5R8S4</accession>
<evidence type="ECO:0000256" key="1">
    <source>
        <dbReference type="SAM" id="MobiDB-lite"/>
    </source>
</evidence>
<feature type="region of interest" description="Disordered" evidence="1">
    <location>
        <begin position="259"/>
        <end position="301"/>
    </location>
</feature>
<name>A0A7S5R8S4_9CAUD</name>
<proteinExistence type="predicted"/>
<gene>
    <name evidence="2" type="ORF">EVC01_023</name>
</gene>
<evidence type="ECO:0000313" key="2">
    <source>
        <dbReference type="EMBL" id="QIG73187.1"/>
    </source>
</evidence>
<dbReference type="EMBL" id="MN988529">
    <property type="protein sequence ID" value="QIG73187.1"/>
    <property type="molecule type" value="Genomic_DNA"/>
</dbReference>
<evidence type="ECO:0000313" key="3">
    <source>
        <dbReference type="Proteomes" id="UP000639704"/>
    </source>
</evidence>
<feature type="compositionally biased region" description="Polar residues" evidence="1">
    <location>
        <begin position="272"/>
        <end position="289"/>
    </location>
</feature>
<reference evidence="2" key="1">
    <citation type="submission" date="2020-01" db="EMBL/GenBank/DDBJ databases">
        <title>Patterns of diversity and host range of bacteriophage communities associated with bean-nodulatin bacteria.</title>
        <authorList>
            <person name="Vann Cauwenberghe J."/>
            <person name="Santamaria R.I."/>
            <person name="Bustos P."/>
            <person name="Juarez S."/>
            <person name="Gonzalez V."/>
        </authorList>
    </citation>
    <scope>NUCLEOTIDE SEQUENCE</scope>
</reference>
<keyword evidence="3" id="KW-1185">Reference proteome</keyword>
<dbReference type="Proteomes" id="UP000639704">
    <property type="component" value="Segment"/>
</dbReference>
<organism evidence="2 3">
    <name type="scientific">Rhizobium phage RHph_I38</name>
    <dbReference type="NCBI Taxonomy" id="2509734"/>
    <lineage>
        <taxon>Viruses</taxon>
        <taxon>Duplodnaviria</taxon>
        <taxon>Heunggongvirae</taxon>
        <taxon>Uroviricota</taxon>
        <taxon>Caudoviricetes</taxon>
        <taxon>Autographivirales</taxon>
        <taxon>Dunnvirinae</taxon>
        <taxon>Cuernavacavirus</taxon>
        <taxon>Cuernavacavirus RHphI38</taxon>
    </lineage>
</organism>
<sequence length="301" mass="33007">MEDIKSLVAGAKQREDQSVVQKGGDFEYVPPAAGRTVGRFIEYIELGDHVTMFEGKPKPSAPQVRVTFELLMNNDNRKDVKEIEVEGGKKLIADRISVEMPKKFTEKAKFYKLFKAMQAGRAEITHIAEMLNECFIIDIEHNKSDDGKKTYANIYSQAKGWGISAPRIVDPLAGTSTDISKNIRDAISPLRIFLWDNPTKATWDSLFIDGTREVKQADGTTTQESKNWLQEKIMSATNFTGSPLEATVSGLRDLSTLSSAGASDAQQKEVSRTSLPEENAGAGTQTSVAASEDPLAALGLM</sequence>